<accession>A0ABR2EYF7</accession>
<evidence type="ECO:0000313" key="3">
    <source>
        <dbReference type="Proteomes" id="UP001472677"/>
    </source>
</evidence>
<keyword evidence="3" id="KW-1185">Reference proteome</keyword>
<organism evidence="2 3">
    <name type="scientific">Hibiscus sabdariffa</name>
    <name type="common">roselle</name>
    <dbReference type="NCBI Taxonomy" id="183260"/>
    <lineage>
        <taxon>Eukaryota</taxon>
        <taxon>Viridiplantae</taxon>
        <taxon>Streptophyta</taxon>
        <taxon>Embryophyta</taxon>
        <taxon>Tracheophyta</taxon>
        <taxon>Spermatophyta</taxon>
        <taxon>Magnoliopsida</taxon>
        <taxon>eudicotyledons</taxon>
        <taxon>Gunneridae</taxon>
        <taxon>Pentapetalae</taxon>
        <taxon>rosids</taxon>
        <taxon>malvids</taxon>
        <taxon>Malvales</taxon>
        <taxon>Malvaceae</taxon>
        <taxon>Malvoideae</taxon>
        <taxon>Hibiscus</taxon>
    </lineage>
</organism>
<protein>
    <submittedName>
        <fullName evidence="2">Uncharacterized protein</fullName>
    </submittedName>
</protein>
<sequence length="109" mass="12154">MERQGSKSNMDAVGQGGKHEDRGKKSKRAVETEEEGAEVAAAAAECDMQSMVLWEERAADEEMPWASTWSPLWDVDFIDKAYGALFGDVAWDDDIWGLKTVMAIPQQMQ</sequence>
<evidence type="ECO:0000313" key="2">
    <source>
        <dbReference type="EMBL" id="KAK8567730.1"/>
    </source>
</evidence>
<name>A0ABR2EYF7_9ROSI</name>
<feature type="region of interest" description="Disordered" evidence="1">
    <location>
        <begin position="1"/>
        <end position="36"/>
    </location>
</feature>
<comment type="caution">
    <text evidence="2">The sequence shown here is derived from an EMBL/GenBank/DDBJ whole genome shotgun (WGS) entry which is preliminary data.</text>
</comment>
<feature type="compositionally biased region" description="Basic and acidic residues" evidence="1">
    <location>
        <begin position="17"/>
        <end position="31"/>
    </location>
</feature>
<dbReference type="EMBL" id="JBBPBM010000009">
    <property type="protein sequence ID" value="KAK8567730.1"/>
    <property type="molecule type" value="Genomic_DNA"/>
</dbReference>
<evidence type="ECO:0000256" key="1">
    <source>
        <dbReference type="SAM" id="MobiDB-lite"/>
    </source>
</evidence>
<reference evidence="2 3" key="1">
    <citation type="journal article" date="2024" name="G3 (Bethesda)">
        <title>Genome assembly of Hibiscus sabdariffa L. provides insights into metabolisms of medicinal natural products.</title>
        <authorList>
            <person name="Kim T."/>
        </authorList>
    </citation>
    <scope>NUCLEOTIDE SEQUENCE [LARGE SCALE GENOMIC DNA]</scope>
    <source>
        <strain evidence="2">TK-2024</strain>
        <tissue evidence="2">Old leaves</tissue>
    </source>
</reference>
<proteinExistence type="predicted"/>
<gene>
    <name evidence="2" type="ORF">V6N12_006306</name>
</gene>
<dbReference type="Proteomes" id="UP001472677">
    <property type="component" value="Unassembled WGS sequence"/>
</dbReference>